<dbReference type="GO" id="GO:0031048">
    <property type="term" value="P:regulatory ncRNA-mediated heterochromatin formation"/>
    <property type="evidence" value="ECO:0007669"/>
    <property type="project" value="TreeGrafter"/>
</dbReference>
<name>A0A9P4MC52_9PEZI</name>
<sequence length="1090" mass="122548">MSDSIPKFLSFKPKPKKEEQKQALGSRTDPANGHSKGSYYYEDDPRPPKQAKAHHRGERDLDNVINKQWNGDDAKYSPAAKSSGTYTIDQTGDIGNLKYGSLHKYDIPQYYRTGFGLVLGLGNELKIDRDQSTQTRVYLSDRYTHDEGKPRQYLRARDTARIQPKLIRPDTGTSEFASDKAFIPLSSSRKRKRDSESPDQNLIDYRDLDFDDKARQHTKHDSSGEDSGSSEGDVAEDGGATARARNGELIRKTRDNPTDTDAWSSLIQHQVNLVAPNAELISLSKTQRRAVAEMRLNLYEKAIEAIATSAKSHFVLSMLDEGSYVWTTSIRLKKWEEAVLHNPSDIRLWQQFLDIVQHHEEDSNWERMKQILIQLLQRLQSFKRTAGSGKANKDLEVVHVYVIVRLTRLIHNMGYQELSVALWQALMEIHMDRSRQQMGVDKRIELIEQRWDDEELRFGEEEPTRTAEHNAPVDSISTETVAKAVGKNKFAAFAQHERYLSGLMQLPGRTTDDTEEATEQDALHVVFFQDMADILKSTDVGLDHQILLDAFLFFFGLPGMPHGSGDGWPWRKDNALATIPSRTKRILDGTTIEPNTVPQQNIATPDTLWLDNSFPPSLKMDRPRILPFLNRCLSQLVEWQDQNTEAKVYWLAFQAAYYPELAPKTARKLIKASPSDLSLYNAAAKIEATSARLVKAERIWSTAIQMNSRSTSQASLHETNTEAHRLKSRDILDLAYSWTWAELDRNNDTTLALSRLLSLHPSSVSTSIPTSTALLSLTLDLKAGTSVALHAHDPHSAALYLSALALLTYLTSPTPLSSTLQVVEPYLLPPGPQLAGQSLPPSGPLVAGQPGGQFVPQSTPSLLGQLLYQFSARVITHHLDHSLPYRPASLLAHITPGLRLYPSNTLLLELYDELTAHTNIISSLSLREPWLTPDSKSSIWTWAYAIRRAIRRWEALGAVPGNAEGVRSAFRSASGGSGAGNEGLWGWWLNFEVDLRRRVVAADHSRDGGLRKEKEGKKRKGRDEAAIQSGRVREVFFAGLRALPWSKDWVLRGLEVFDTDGEMGMTEAELKSLYGVLLDRDMRVRVEMEE</sequence>
<feature type="region of interest" description="Disordered" evidence="4">
    <location>
        <begin position="186"/>
        <end position="257"/>
    </location>
</feature>
<evidence type="ECO:0000256" key="2">
    <source>
        <dbReference type="ARBA" id="ARBA00009265"/>
    </source>
</evidence>
<proteinExistence type="inferred from homology"/>
<organism evidence="5 6">
    <name type="scientific">Myriangium duriaei CBS 260.36</name>
    <dbReference type="NCBI Taxonomy" id="1168546"/>
    <lineage>
        <taxon>Eukaryota</taxon>
        <taxon>Fungi</taxon>
        <taxon>Dikarya</taxon>
        <taxon>Ascomycota</taxon>
        <taxon>Pezizomycotina</taxon>
        <taxon>Dothideomycetes</taxon>
        <taxon>Dothideomycetidae</taxon>
        <taxon>Myriangiales</taxon>
        <taxon>Myriangiaceae</taxon>
        <taxon>Myriangium</taxon>
    </lineage>
</organism>
<dbReference type="Proteomes" id="UP000799439">
    <property type="component" value="Unassembled WGS sequence"/>
</dbReference>
<comment type="similarity">
    <text evidence="2">Belongs to the NRDE2 family.</text>
</comment>
<dbReference type="Pfam" id="PF08424">
    <property type="entry name" value="NRDE-2"/>
    <property type="match status" value="1"/>
</dbReference>
<dbReference type="OrthoDB" id="5300331at2759"/>
<dbReference type="GO" id="GO:0071013">
    <property type="term" value="C:catalytic step 2 spliceosome"/>
    <property type="evidence" value="ECO:0007669"/>
    <property type="project" value="TreeGrafter"/>
</dbReference>
<comment type="subcellular location">
    <subcellularLocation>
        <location evidence="1">Nucleus</location>
    </subcellularLocation>
</comment>
<evidence type="ECO:0000256" key="4">
    <source>
        <dbReference type="SAM" id="MobiDB-lite"/>
    </source>
</evidence>
<feature type="region of interest" description="Disordered" evidence="4">
    <location>
        <begin position="1"/>
        <end position="86"/>
    </location>
</feature>
<dbReference type="PANTHER" id="PTHR13471:SF0">
    <property type="entry name" value="NUCLEAR EXOSOME REGULATOR NRDE2"/>
    <property type="match status" value="1"/>
</dbReference>
<feature type="compositionally biased region" description="Basic and acidic residues" evidence="4">
    <location>
        <begin position="245"/>
        <end position="257"/>
    </location>
</feature>
<keyword evidence="3" id="KW-0539">Nucleus</keyword>
<dbReference type="PANTHER" id="PTHR13471">
    <property type="entry name" value="TETRATRICOPEPTIDE-LIKE HELICAL"/>
    <property type="match status" value="1"/>
</dbReference>
<dbReference type="AlphaFoldDB" id="A0A9P4MC52"/>
<feature type="compositionally biased region" description="Basic and acidic residues" evidence="4">
    <location>
        <begin position="204"/>
        <end position="223"/>
    </location>
</feature>
<dbReference type="GO" id="GO:1902369">
    <property type="term" value="P:negative regulation of RNA catabolic process"/>
    <property type="evidence" value="ECO:0007669"/>
    <property type="project" value="TreeGrafter"/>
</dbReference>
<evidence type="ECO:0000256" key="1">
    <source>
        <dbReference type="ARBA" id="ARBA00004123"/>
    </source>
</evidence>
<feature type="compositionally biased region" description="Basic and acidic residues" evidence="4">
    <location>
        <begin position="142"/>
        <end position="160"/>
    </location>
</feature>
<evidence type="ECO:0000256" key="3">
    <source>
        <dbReference type="ARBA" id="ARBA00023242"/>
    </source>
</evidence>
<feature type="region of interest" description="Disordered" evidence="4">
    <location>
        <begin position="141"/>
        <end position="173"/>
    </location>
</feature>
<dbReference type="InterPro" id="IPR013633">
    <property type="entry name" value="NRDE-2"/>
</dbReference>
<protein>
    <submittedName>
        <fullName evidence="5">DUF1740-domain-containing protein</fullName>
    </submittedName>
</protein>
<dbReference type="EMBL" id="ML996093">
    <property type="protein sequence ID" value="KAF2148350.1"/>
    <property type="molecule type" value="Genomic_DNA"/>
</dbReference>
<keyword evidence="6" id="KW-1185">Reference proteome</keyword>
<accession>A0A9P4MC52</accession>
<gene>
    <name evidence="5" type="ORF">K461DRAFT_324708</name>
</gene>
<reference evidence="5" key="1">
    <citation type="journal article" date="2020" name="Stud. Mycol.">
        <title>101 Dothideomycetes genomes: a test case for predicting lifestyles and emergence of pathogens.</title>
        <authorList>
            <person name="Haridas S."/>
            <person name="Albert R."/>
            <person name="Binder M."/>
            <person name="Bloem J."/>
            <person name="Labutti K."/>
            <person name="Salamov A."/>
            <person name="Andreopoulos B."/>
            <person name="Baker S."/>
            <person name="Barry K."/>
            <person name="Bills G."/>
            <person name="Bluhm B."/>
            <person name="Cannon C."/>
            <person name="Castanera R."/>
            <person name="Culley D."/>
            <person name="Daum C."/>
            <person name="Ezra D."/>
            <person name="Gonzalez J."/>
            <person name="Henrissat B."/>
            <person name="Kuo A."/>
            <person name="Liang C."/>
            <person name="Lipzen A."/>
            <person name="Lutzoni F."/>
            <person name="Magnuson J."/>
            <person name="Mondo S."/>
            <person name="Nolan M."/>
            <person name="Ohm R."/>
            <person name="Pangilinan J."/>
            <person name="Park H.-J."/>
            <person name="Ramirez L."/>
            <person name="Alfaro M."/>
            <person name="Sun H."/>
            <person name="Tritt A."/>
            <person name="Yoshinaga Y."/>
            <person name="Zwiers L.-H."/>
            <person name="Turgeon B."/>
            <person name="Goodwin S."/>
            <person name="Spatafora J."/>
            <person name="Crous P."/>
            <person name="Grigoriev I."/>
        </authorList>
    </citation>
    <scope>NUCLEOTIDE SEQUENCE</scope>
    <source>
        <strain evidence="5">CBS 260.36</strain>
    </source>
</reference>
<evidence type="ECO:0000313" key="5">
    <source>
        <dbReference type="EMBL" id="KAF2148350.1"/>
    </source>
</evidence>
<comment type="caution">
    <text evidence="5">The sequence shown here is derived from an EMBL/GenBank/DDBJ whole genome shotgun (WGS) entry which is preliminary data.</text>
</comment>
<evidence type="ECO:0000313" key="6">
    <source>
        <dbReference type="Proteomes" id="UP000799439"/>
    </source>
</evidence>